<name>A0A2K2CR05_BRADI</name>
<reference evidence="1 2" key="1">
    <citation type="journal article" date="2010" name="Nature">
        <title>Genome sequencing and analysis of the model grass Brachypodium distachyon.</title>
        <authorList>
            <consortium name="International Brachypodium Initiative"/>
        </authorList>
    </citation>
    <scope>NUCLEOTIDE SEQUENCE [LARGE SCALE GENOMIC DNA]</scope>
    <source>
        <strain evidence="1 2">Bd21</strain>
    </source>
</reference>
<reference evidence="2" key="3">
    <citation type="submission" date="2018-08" db="UniProtKB">
        <authorList>
            <consortium name="EnsemblPlants"/>
        </authorList>
    </citation>
    <scope>IDENTIFICATION</scope>
    <source>
        <strain evidence="2">cv. Bd21</strain>
    </source>
</reference>
<evidence type="ECO:0000313" key="3">
    <source>
        <dbReference type="Proteomes" id="UP000008810"/>
    </source>
</evidence>
<accession>A0A2K2CR05</accession>
<evidence type="ECO:0000313" key="2">
    <source>
        <dbReference type="EnsemblPlants" id="PNT64465"/>
    </source>
</evidence>
<dbReference type="EMBL" id="CM000883">
    <property type="protein sequence ID" value="PNT64465.1"/>
    <property type="molecule type" value="Genomic_DNA"/>
</dbReference>
<dbReference type="EnsemblPlants" id="PNT64465">
    <property type="protein sequence ID" value="PNT64465"/>
    <property type="gene ID" value="BRADI_4g29008v3"/>
</dbReference>
<dbReference type="Gramene" id="PNT64465">
    <property type="protein sequence ID" value="PNT64465"/>
    <property type="gene ID" value="BRADI_4g29008v3"/>
</dbReference>
<dbReference type="AlphaFoldDB" id="A0A2K2CR05"/>
<proteinExistence type="predicted"/>
<dbReference type="Proteomes" id="UP000008810">
    <property type="component" value="Chromosome 4"/>
</dbReference>
<evidence type="ECO:0000313" key="1">
    <source>
        <dbReference type="EMBL" id="PNT64465.1"/>
    </source>
</evidence>
<organism evidence="1">
    <name type="scientific">Brachypodium distachyon</name>
    <name type="common">Purple false brome</name>
    <name type="synonym">Trachynia distachya</name>
    <dbReference type="NCBI Taxonomy" id="15368"/>
    <lineage>
        <taxon>Eukaryota</taxon>
        <taxon>Viridiplantae</taxon>
        <taxon>Streptophyta</taxon>
        <taxon>Embryophyta</taxon>
        <taxon>Tracheophyta</taxon>
        <taxon>Spermatophyta</taxon>
        <taxon>Magnoliopsida</taxon>
        <taxon>Liliopsida</taxon>
        <taxon>Poales</taxon>
        <taxon>Poaceae</taxon>
        <taxon>BOP clade</taxon>
        <taxon>Pooideae</taxon>
        <taxon>Stipodae</taxon>
        <taxon>Brachypodieae</taxon>
        <taxon>Brachypodium</taxon>
    </lineage>
</organism>
<protein>
    <submittedName>
        <fullName evidence="1 2">Uncharacterized protein</fullName>
    </submittedName>
</protein>
<sequence>MALVVDLHGSSKEVWKKNLSWPPIMILVLEHKGKGTDLKLPGSKMPWRPHSLLLDHEEDEINRGEEEGWSFGEPYLGDARTRSDLCLPRSNSRRLCLVGFWAFSVGGGWLWMKVEGEMGGGDEERWTRSCFIARRPLRNPDGDTRAVQLSCGTARPTWTLNTDLEMMFVMGHRTKQRVCRFNHWKEERCPGHRHVWGERTG</sequence>
<keyword evidence="3" id="KW-1185">Reference proteome</keyword>
<reference evidence="1" key="2">
    <citation type="submission" date="2017-06" db="EMBL/GenBank/DDBJ databases">
        <title>WGS assembly of Brachypodium distachyon.</title>
        <authorList>
            <consortium name="The International Brachypodium Initiative"/>
            <person name="Lucas S."/>
            <person name="Harmon-Smith M."/>
            <person name="Lail K."/>
            <person name="Tice H."/>
            <person name="Grimwood J."/>
            <person name="Bruce D."/>
            <person name="Barry K."/>
            <person name="Shu S."/>
            <person name="Lindquist E."/>
            <person name="Wang M."/>
            <person name="Pitluck S."/>
            <person name="Vogel J.P."/>
            <person name="Garvin D.F."/>
            <person name="Mockler T.C."/>
            <person name="Schmutz J."/>
            <person name="Rokhsar D."/>
            <person name="Bevan M.W."/>
        </authorList>
    </citation>
    <scope>NUCLEOTIDE SEQUENCE</scope>
    <source>
        <strain evidence="1">Bd21</strain>
    </source>
</reference>
<dbReference type="InParanoid" id="A0A2K2CR05"/>
<gene>
    <name evidence="1" type="ORF">BRADI_4g29008v3</name>
</gene>